<keyword evidence="3" id="KW-1185">Reference proteome</keyword>
<comment type="caution">
    <text evidence="2">The sequence shown here is derived from an EMBL/GenBank/DDBJ whole genome shotgun (WGS) entry which is preliminary data.</text>
</comment>
<dbReference type="AlphaFoldDB" id="A0A9X0DB27"/>
<reference evidence="2" key="1">
    <citation type="submission" date="2023-01" db="EMBL/GenBank/DDBJ databases">
        <title>Genome assembly of the deep-sea coral Lophelia pertusa.</title>
        <authorList>
            <person name="Herrera S."/>
            <person name="Cordes E."/>
        </authorList>
    </citation>
    <scope>NUCLEOTIDE SEQUENCE</scope>
    <source>
        <strain evidence="2">USNM1676648</strain>
        <tissue evidence="2">Polyp</tissue>
    </source>
</reference>
<dbReference type="EMBL" id="MU825398">
    <property type="protein sequence ID" value="KAJ7393420.1"/>
    <property type="molecule type" value="Genomic_DNA"/>
</dbReference>
<feature type="signal peptide" evidence="1">
    <location>
        <begin position="1"/>
        <end position="17"/>
    </location>
</feature>
<keyword evidence="1" id="KW-0732">Signal</keyword>
<proteinExistence type="predicted"/>
<gene>
    <name evidence="2" type="ORF">OS493_006393</name>
</gene>
<organism evidence="2 3">
    <name type="scientific">Desmophyllum pertusum</name>
    <dbReference type="NCBI Taxonomy" id="174260"/>
    <lineage>
        <taxon>Eukaryota</taxon>
        <taxon>Metazoa</taxon>
        <taxon>Cnidaria</taxon>
        <taxon>Anthozoa</taxon>
        <taxon>Hexacorallia</taxon>
        <taxon>Scleractinia</taxon>
        <taxon>Caryophylliina</taxon>
        <taxon>Caryophylliidae</taxon>
        <taxon>Desmophyllum</taxon>
    </lineage>
</organism>
<evidence type="ECO:0000256" key="1">
    <source>
        <dbReference type="SAM" id="SignalP"/>
    </source>
</evidence>
<dbReference type="OrthoDB" id="10554809at2759"/>
<name>A0A9X0DB27_9CNID</name>
<evidence type="ECO:0000313" key="3">
    <source>
        <dbReference type="Proteomes" id="UP001163046"/>
    </source>
</evidence>
<sequence length="111" mass="12281">MQLLLLLVVLNNSATHGGDTYECTNCVQNNNNDNNKCVSGEMRVEEQFKGHISVSQLSEGDVIRGITGADRTPAWCKVVAVFPVPHSQNQTTYDGFTEGHMVVDRDTVHLY</sequence>
<dbReference type="Proteomes" id="UP001163046">
    <property type="component" value="Unassembled WGS sequence"/>
</dbReference>
<feature type="chain" id="PRO_5040932319" evidence="1">
    <location>
        <begin position="18"/>
        <end position="111"/>
    </location>
</feature>
<protein>
    <submittedName>
        <fullName evidence="2">Uncharacterized protein</fullName>
    </submittedName>
</protein>
<feature type="non-terminal residue" evidence="2">
    <location>
        <position position="111"/>
    </location>
</feature>
<accession>A0A9X0DB27</accession>
<evidence type="ECO:0000313" key="2">
    <source>
        <dbReference type="EMBL" id="KAJ7393420.1"/>
    </source>
</evidence>